<organism evidence="2 3">
    <name type="scientific">Ricinus communis</name>
    <name type="common">Castor bean</name>
    <dbReference type="NCBI Taxonomy" id="3988"/>
    <lineage>
        <taxon>Eukaryota</taxon>
        <taxon>Viridiplantae</taxon>
        <taxon>Streptophyta</taxon>
        <taxon>Embryophyta</taxon>
        <taxon>Tracheophyta</taxon>
        <taxon>Spermatophyta</taxon>
        <taxon>Magnoliopsida</taxon>
        <taxon>eudicotyledons</taxon>
        <taxon>Gunneridae</taxon>
        <taxon>Pentapetalae</taxon>
        <taxon>rosids</taxon>
        <taxon>fabids</taxon>
        <taxon>Malpighiales</taxon>
        <taxon>Euphorbiaceae</taxon>
        <taxon>Acalyphoideae</taxon>
        <taxon>Acalypheae</taxon>
        <taxon>Ricinus</taxon>
    </lineage>
</organism>
<accession>B9RVM3</accession>
<dbReference type="EMBL" id="EQ973821">
    <property type="protein sequence ID" value="EEF44599.1"/>
    <property type="molecule type" value="Genomic_DNA"/>
</dbReference>
<evidence type="ECO:0000256" key="1">
    <source>
        <dbReference type="SAM" id="MobiDB-lite"/>
    </source>
</evidence>
<protein>
    <submittedName>
        <fullName evidence="2">Uncharacterized protein</fullName>
    </submittedName>
</protein>
<reference evidence="3" key="1">
    <citation type="journal article" date="2010" name="Nat. Biotechnol.">
        <title>Draft genome sequence of the oilseed species Ricinus communis.</title>
        <authorList>
            <person name="Chan A.P."/>
            <person name="Crabtree J."/>
            <person name="Zhao Q."/>
            <person name="Lorenzi H."/>
            <person name="Orvis J."/>
            <person name="Puiu D."/>
            <person name="Melake-Berhan A."/>
            <person name="Jones K.M."/>
            <person name="Redman J."/>
            <person name="Chen G."/>
            <person name="Cahoon E.B."/>
            <person name="Gedil M."/>
            <person name="Stanke M."/>
            <person name="Haas B.J."/>
            <person name="Wortman J.R."/>
            <person name="Fraser-Liggett C.M."/>
            <person name="Ravel J."/>
            <person name="Rabinowicz P.D."/>
        </authorList>
    </citation>
    <scope>NUCLEOTIDE SEQUENCE [LARGE SCALE GENOMIC DNA]</scope>
    <source>
        <strain evidence="3">cv. Hale</strain>
    </source>
</reference>
<evidence type="ECO:0000313" key="2">
    <source>
        <dbReference type="EMBL" id="EEF44599.1"/>
    </source>
</evidence>
<gene>
    <name evidence="2" type="ORF">RCOM_0965010</name>
</gene>
<dbReference type="Proteomes" id="UP000008311">
    <property type="component" value="Unassembled WGS sequence"/>
</dbReference>
<dbReference type="PANTHER" id="PTHR33983">
    <property type="entry name" value="OS07G0185900 PROTEIN"/>
    <property type="match status" value="1"/>
</dbReference>
<keyword evidence="3" id="KW-1185">Reference proteome</keyword>
<evidence type="ECO:0000313" key="3">
    <source>
        <dbReference type="Proteomes" id="UP000008311"/>
    </source>
</evidence>
<dbReference type="AlphaFoldDB" id="B9RVM3"/>
<proteinExistence type="predicted"/>
<dbReference type="PANTHER" id="PTHR33983:SF19">
    <property type="match status" value="1"/>
</dbReference>
<name>B9RVM3_RICCO</name>
<feature type="region of interest" description="Disordered" evidence="1">
    <location>
        <begin position="29"/>
        <end position="54"/>
    </location>
</feature>
<sequence>MGKYMEILDAGVRIVARFHSHCPQTARMYYHPPANSDEHHHHHDGGSTATASDGSNRVGFCAPKAAMRMDVKEFIICSV</sequence>
<dbReference type="STRING" id="3988.B9RVM3"/>
<dbReference type="eggNOG" id="ENOG502SD43">
    <property type="taxonomic scope" value="Eukaryota"/>
</dbReference>
<dbReference type="InParanoid" id="B9RVM3"/>